<proteinExistence type="predicted"/>
<evidence type="ECO:0000313" key="1">
    <source>
        <dbReference type="EMBL" id="KZS96842.1"/>
    </source>
</evidence>
<accession>A0A164YEP1</accession>
<evidence type="ECO:0000313" key="2">
    <source>
        <dbReference type="Proteomes" id="UP000076722"/>
    </source>
</evidence>
<organism evidence="1 2">
    <name type="scientific">Sistotremastrum niveocremeum HHB9708</name>
    <dbReference type="NCBI Taxonomy" id="1314777"/>
    <lineage>
        <taxon>Eukaryota</taxon>
        <taxon>Fungi</taxon>
        <taxon>Dikarya</taxon>
        <taxon>Basidiomycota</taxon>
        <taxon>Agaricomycotina</taxon>
        <taxon>Agaricomycetes</taxon>
        <taxon>Sistotremastrales</taxon>
        <taxon>Sistotremastraceae</taxon>
        <taxon>Sertulicium</taxon>
        <taxon>Sertulicium niveocremeum</taxon>
    </lineage>
</organism>
<protein>
    <submittedName>
        <fullName evidence="1">Uncharacterized protein</fullName>
    </submittedName>
</protein>
<reference evidence="1 2" key="1">
    <citation type="journal article" date="2016" name="Mol. Biol. Evol.">
        <title>Comparative Genomics of Early-Diverging Mushroom-Forming Fungi Provides Insights into the Origins of Lignocellulose Decay Capabilities.</title>
        <authorList>
            <person name="Nagy L.G."/>
            <person name="Riley R."/>
            <person name="Tritt A."/>
            <person name="Adam C."/>
            <person name="Daum C."/>
            <person name="Floudas D."/>
            <person name="Sun H."/>
            <person name="Yadav J.S."/>
            <person name="Pangilinan J."/>
            <person name="Larsson K.H."/>
            <person name="Matsuura K."/>
            <person name="Barry K."/>
            <person name="Labutti K."/>
            <person name="Kuo R."/>
            <person name="Ohm R.A."/>
            <person name="Bhattacharya S.S."/>
            <person name="Shirouzu T."/>
            <person name="Yoshinaga Y."/>
            <person name="Martin F.M."/>
            <person name="Grigoriev I.V."/>
            <person name="Hibbett D.S."/>
        </authorList>
    </citation>
    <scope>NUCLEOTIDE SEQUENCE [LARGE SCALE GENOMIC DNA]</scope>
    <source>
        <strain evidence="1 2">HHB9708</strain>
    </source>
</reference>
<dbReference type="EMBL" id="KV419398">
    <property type="protein sequence ID" value="KZS96842.1"/>
    <property type="molecule type" value="Genomic_DNA"/>
</dbReference>
<dbReference type="Proteomes" id="UP000076722">
    <property type="component" value="Unassembled WGS sequence"/>
</dbReference>
<sequence>MSQVPRLFGLRPETWGAWACKDGGRGFCDKGFKDAREEEKTLKVSQTSVGGEDMVAQMLNDELYYSSFLTGTTSERKCQTSRCRTSTMRDDKLDGDYLECAEDD</sequence>
<dbReference type="AlphaFoldDB" id="A0A164YEP1"/>
<keyword evidence="2" id="KW-1185">Reference proteome</keyword>
<name>A0A164YEP1_9AGAM</name>
<gene>
    <name evidence="1" type="ORF">SISNIDRAFT_463589</name>
</gene>